<name>A0A6J6P2K7_9ZZZZ</name>
<dbReference type="PANTHER" id="PTHR39338">
    <property type="entry name" value="BLL5662 PROTEIN-RELATED"/>
    <property type="match status" value="1"/>
</dbReference>
<dbReference type="EMBL" id="CAEZXW010000002">
    <property type="protein sequence ID" value="CAB4690988.1"/>
    <property type="molecule type" value="Genomic_DNA"/>
</dbReference>
<organism evidence="1">
    <name type="scientific">freshwater metagenome</name>
    <dbReference type="NCBI Taxonomy" id="449393"/>
    <lineage>
        <taxon>unclassified sequences</taxon>
        <taxon>metagenomes</taxon>
        <taxon>ecological metagenomes</taxon>
    </lineage>
</organism>
<dbReference type="PANTHER" id="PTHR39338:SF6">
    <property type="entry name" value="BLL5662 PROTEIN"/>
    <property type="match status" value="1"/>
</dbReference>
<dbReference type="PIRSF" id="PIRSF010256">
    <property type="entry name" value="CoxE_vWa"/>
    <property type="match status" value="1"/>
</dbReference>
<dbReference type="Pfam" id="PF05762">
    <property type="entry name" value="VWA_CoxE"/>
    <property type="match status" value="1"/>
</dbReference>
<dbReference type="EMBL" id="CAFBQA010000003">
    <property type="protein sequence ID" value="CAB5034017.1"/>
    <property type="molecule type" value="Genomic_DNA"/>
</dbReference>
<evidence type="ECO:0000313" key="2">
    <source>
        <dbReference type="EMBL" id="CAB4898523.1"/>
    </source>
</evidence>
<evidence type="ECO:0000313" key="1">
    <source>
        <dbReference type="EMBL" id="CAB4690988.1"/>
    </source>
</evidence>
<accession>A0A6J6P2K7</accession>
<protein>
    <submittedName>
        <fullName evidence="1">Unannotated protein</fullName>
    </submittedName>
</protein>
<gene>
    <name evidence="1" type="ORF">UFOPK2593_00047</name>
    <name evidence="2" type="ORF">UFOPK3492_00817</name>
    <name evidence="3" type="ORF">UFOPK4234_00117</name>
</gene>
<dbReference type="InterPro" id="IPR011195">
    <property type="entry name" value="UCP010256"/>
</dbReference>
<dbReference type="InterPro" id="IPR036465">
    <property type="entry name" value="vWFA_dom_sf"/>
</dbReference>
<dbReference type="InterPro" id="IPR008912">
    <property type="entry name" value="Uncharacterised_CoxE"/>
</dbReference>
<sequence>MSDDAGFITLFTEFGHELRNVGLPIGSDDVMAYCSAIAELNPSDILDVYWAGRSTLVSKRDHIPLYDNVFRSFFLDEKAEFKSENRLKIKASSSAQAVIDIPAPESGSPGTAEEELRMGLQASTSELFRNKTFASCTPEELAALRRIMSSIKLTPPRRKTRRKMASSKGSLISMRRMVRETMRAHGEPRDLHFTKRRLRLRPLVLILDVSGSMADYSRNLLQFAYSAQRAASRVEVFCFGTRLTRITRALDRRRPDEAMNMAAGLVFDWDGGTRIGDSLEMFTRQWGRRGMSRGSIVVICSDGLDRGEPEVLAHAMEKLSRLCYRIVWMNPHKGDSRDFAPTTLGMMVAEPYIDEIVSGHNLKSLEEFSTTLTALR</sequence>
<proteinExistence type="predicted"/>
<dbReference type="EMBL" id="CAFBMD010000056">
    <property type="protein sequence ID" value="CAB4898523.1"/>
    <property type="molecule type" value="Genomic_DNA"/>
</dbReference>
<reference evidence="1" key="1">
    <citation type="submission" date="2020-05" db="EMBL/GenBank/DDBJ databases">
        <authorList>
            <person name="Chiriac C."/>
            <person name="Salcher M."/>
            <person name="Ghai R."/>
            <person name="Kavagutti S V."/>
        </authorList>
    </citation>
    <scope>NUCLEOTIDE SEQUENCE</scope>
</reference>
<dbReference type="Gene3D" id="3.40.50.410">
    <property type="entry name" value="von Willebrand factor, type A domain"/>
    <property type="match status" value="1"/>
</dbReference>
<dbReference type="CDD" id="cd00198">
    <property type="entry name" value="vWFA"/>
    <property type="match status" value="1"/>
</dbReference>
<dbReference type="SUPFAM" id="SSF53300">
    <property type="entry name" value="vWA-like"/>
    <property type="match status" value="1"/>
</dbReference>
<evidence type="ECO:0000313" key="3">
    <source>
        <dbReference type="EMBL" id="CAB5034017.1"/>
    </source>
</evidence>
<dbReference type="AlphaFoldDB" id="A0A6J6P2K7"/>